<organism evidence="11 12">
    <name type="scientific">Miscanthus lutarioriparius</name>
    <dbReference type="NCBI Taxonomy" id="422564"/>
    <lineage>
        <taxon>Eukaryota</taxon>
        <taxon>Viridiplantae</taxon>
        <taxon>Streptophyta</taxon>
        <taxon>Embryophyta</taxon>
        <taxon>Tracheophyta</taxon>
        <taxon>Spermatophyta</taxon>
        <taxon>Magnoliopsida</taxon>
        <taxon>Liliopsida</taxon>
        <taxon>Poales</taxon>
        <taxon>Poaceae</taxon>
        <taxon>PACMAD clade</taxon>
        <taxon>Panicoideae</taxon>
        <taxon>Andropogonodae</taxon>
        <taxon>Andropogoneae</taxon>
        <taxon>Saccharinae</taxon>
        <taxon>Miscanthus</taxon>
    </lineage>
</organism>
<dbReference type="InterPro" id="IPR017853">
    <property type="entry name" value="GH"/>
</dbReference>
<evidence type="ECO:0000256" key="1">
    <source>
        <dbReference type="ARBA" id="ARBA00007240"/>
    </source>
</evidence>
<keyword evidence="4 8" id="KW-0863">Zinc-finger</keyword>
<dbReference type="SUPFAM" id="SSF49599">
    <property type="entry name" value="TRAF domain-like"/>
    <property type="match status" value="1"/>
</dbReference>
<dbReference type="GO" id="GO:0047274">
    <property type="term" value="F:galactinol-sucrose galactosyltransferase activity"/>
    <property type="evidence" value="ECO:0007669"/>
    <property type="project" value="UniProtKB-EC"/>
</dbReference>
<name>A0A811QDH1_9POAL</name>
<dbReference type="EMBL" id="CAJGYO010000010">
    <property type="protein sequence ID" value="CAD6255378.1"/>
    <property type="molecule type" value="Genomic_DNA"/>
</dbReference>
<dbReference type="AlphaFoldDB" id="A0A811QDH1"/>
<feature type="region of interest" description="Disordered" evidence="9">
    <location>
        <begin position="508"/>
        <end position="535"/>
    </location>
</feature>
<proteinExistence type="inferred from homology"/>
<dbReference type="InterPro" id="IPR013010">
    <property type="entry name" value="Znf_SIAH"/>
</dbReference>
<protein>
    <recommendedName>
        <fullName evidence="2">galactinol--sucrose galactosyltransferase</fullName>
        <ecNumber evidence="2">2.4.1.82</ecNumber>
    </recommendedName>
</protein>
<dbReference type="Pfam" id="PF05691">
    <property type="entry name" value="Raffinose_syn"/>
    <property type="match status" value="1"/>
</dbReference>
<dbReference type="SUPFAM" id="SSF51445">
    <property type="entry name" value="(Trans)glycosidases"/>
    <property type="match status" value="1"/>
</dbReference>
<comment type="caution">
    <text evidence="11">The sequence shown here is derived from an EMBL/GenBank/DDBJ whole genome shotgun (WGS) entry which is preliminary data.</text>
</comment>
<dbReference type="InterPro" id="IPR013785">
    <property type="entry name" value="Aldolase_TIM"/>
</dbReference>
<sequence>MAPPNEPKPTPNTASSSASPCLFSLRDGELTVGGGGNDGSKAAAALLTGVPGNVTLTPFAEAFDPTTKAASDAPEELARQAASNAHRGAFLGFALPAAASRAPCSVGRLPGPRRFLSVFRFNTCWSTAWAGRRGRDSQMETQWVLLEVQELAGAAGAGYVFVLPLVQGSFRSAIFPEEDDGVVICAESGSASVTATDFHRIAYVHAGDDPYRVMQEAYLAARVHLGTFRLIQEKALPPMADRFGWCTWDAFYLTVDPAGVWQGVSEFADAGVPPRFLVIDDGWQSLNRDDDPPHQDAPGLVLGGEQMTARLYRFDECPRFRGYREGALIRRPPELFYDASMPKAIVRKAREIENAGKAKKKAAQGGATDLSSFDAKIAQRLRRPRRIALEGVPEGHEAQALCGAWGGVRPGATHLDARVVPARPSPGLAGTMDDLAVDRILEGGIGLVRPDQAGDLYESMHSYLASAGVTGVKVDVVQMLEYVCEEHGGRVEVAKAYYDDLSSAGVKEEPEQGGVAHAHGGGGSHEEATAAEQASQALERPRITISVDVSLLHCAVAECHRPLKPPVVKCEAGHLLCGACLDGGHCRKCDRATAFAHCGPELDLFVGDARVPCPFKSYGCGASVAYHATAAHQDACAYAPCHCC</sequence>
<dbReference type="InterPro" id="IPR013083">
    <property type="entry name" value="Znf_RING/FYVE/PHD"/>
</dbReference>
<keyword evidence="12" id="KW-1185">Reference proteome</keyword>
<dbReference type="Gene3D" id="3.20.20.70">
    <property type="entry name" value="Aldolase class I"/>
    <property type="match status" value="1"/>
</dbReference>
<evidence type="ECO:0000256" key="6">
    <source>
        <dbReference type="ARBA" id="ARBA00023277"/>
    </source>
</evidence>
<dbReference type="OrthoDB" id="4664297at2759"/>
<comment type="similarity">
    <text evidence="1">Belongs to the glycosyl hydrolases 36 family.</text>
</comment>
<accession>A0A811QDH1</accession>
<gene>
    <name evidence="11" type="ORF">NCGR_LOCUS38926</name>
</gene>
<feature type="compositionally biased region" description="Pro residues" evidence="9">
    <location>
        <begin position="1"/>
        <end position="10"/>
    </location>
</feature>
<dbReference type="PANTHER" id="PTHR31268">
    <property type="match status" value="1"/>
</dbReference>
<evidence type="ECO:0000256" key="4">
    <source>
        <dbReference type="ARBA" id="ARBA00022771"/>
    </source>
</evidence>
<keyword evidence="5" id="KW-0862">Zinc</keyword>
<evidence type="ECO:0000256" key="5">
    <source>
        <dbReference type="ARBA" id="ARBA00022833"/>
    </source>
</evidence>
<dbReference type="PROSITE" id="PS51081">
    <property type="entry name" value="ZF_SIAH"/>
    <property type="match status" value="1"/>
</dbReference>
<evidence type="ECO:0000259" key="10">
    <source>
        <dbReference type="PROSITE" id="PS51081"/>
    </source>
</evidence>
<dbReference type="EC" id="2.4.1.82" evidence="2"/>
<evidence type="ECO:0000313" key="11">
    <source>
        <dbReference type="EMBL" id="CAD6255378.1"/>
    </source>
</evidence>
<keyword evidence="6" id="KW-0119">Carbohydrate metabolism</keyword>
<feature type="domain" description="SIAH-type" evidence="10">
    <location>
        <begin position="608"/>
        <end position="644"/>
    </location>
</feature>
<comment type="catalytic activity">
    <reaction evidence="7">
        <text>alpha-D-galactosyl-(1-&gt;3)-1D-myo-inositol + sucrose = raffinose + myo-inositol</text>
        <dbReference type="Rhea" id="RHEA:20161"/>
        <dbReference type="ChEBI" id="CHEBI:16634"/>
        <dbReference type="ChEBI" id="CHEBI:17268"/>
        <dbReference type="ChEBI" id="CHEBI:17505"/>
        <dbReference type="ChEBI" id="CHEBI:17992"/>
        <dbReference type="EC" id="2.4.1.82"/>
    </reaction>
</comment>
<evidence type="ECO:0000256" key="9">
    <source>
        <dbReference type="SAM" id="MobiDB-lite"/>
    </source>
</evidence>
<dbReference type="GO" id="GO:0008270">
    <property type="term" value="F:zinc ion binding"/>
    <property type="evidence" value="ECO:0007669"/>
    <property type="project" value="UniProtKB-KW"/>
</dbReference>
<evidence type="ECO:0000313" key="12">
    <source>
        <dbReference type="Proteomes" id="UP000604825"/>
    </source>
</evidence>
<dbReference type="PANTHER" id="PTHR31268:SF8">
    <property type="entry name" value="GALACTINOL--SUCROSE GALACTOSYLTRANSFERASE 4-RELATED"/>
    <property type="match status" value="1"/>
</dbReference>
<evidence type="ECO:0000256" key="2">
    <source>
        <dbReference type="ARBA" id="ARBA00012708"/>
    </source>
</evidence>
<evidence type="ECO:0000256" key="7">
    <source>
        <dbReference type="ARBA" id="ARBA00049426"/>
    </source>
</evidence>
<dbReference type="Gene3D" id="3.30.40.10">
    <property type="entry name" value="Zinc/RING finger domain, C3HC4 (zinc finger)"/>
    <property type="match status" value="1"/>
</dbReference>
<keyword evidence="3" id="KW-0479">Metal-binding</keyword>
<evidence type="ECO:0000256" key="3">
    <source>
        <dbReference type="ARBA" id="ARBA00022723"/>
    </source>
</evidence>
<dbReference type="Proteomes" id="UP000604825">
    <property type="component" value="Unassembled WGS sequence"/>
</dbReference>
<reference evidence="11" key="1">
    <citation type="submission" date="2020-10" db="EMBL/GenBank/DDBJ databases">
        <authorList>
            <person name="Han B."/>
            <person name="Lu T."/>
            <person name="Zhao Q."/>
            <person name="Huang X."/>
            <person name="Zhao Y."/>
        </authorList>
    </citation>
    <scope>NUCLEOTIDE SEQUENCE</scope>
</reference>
<feature type="region of interest" description="Disordered" evidence="9">
    <location>
        <begin position="1"/>
        <end position="20"/>
    </location>
</feature>
<dbReference type="InterPro" id="IPR008811">
    <property type="entry name" value="Glycosyl_hydrolases_36"/>
</dbReference>
<feature type="compositionally biased region" description="Low complexity" evidence="9">
    <location>
        <begin position="11"/>
        <end position="20"/>
    </location>
</feature>
<evidence type="ECO:0000256" key="8">
    <source>
        <dbReference type="PROSITE-ProRule" id="PRU00455"/>
    </source>
</evidence>